<dbReference type="PANTHER" id="PTHR11455:SF9">
    <property type="entry name" value="CRYPTOCHROME CIRCADIAN CLOCK 5 ISOFORM X1"/>
    <property type="match status" value="1"/>
</dbReference>
<dbReference type="PROSITE" id="PS51645">
    <property type="entry name" value="PHR_CRY_ALPHA_BETA"/>
    <property type="match status" value="1"/>
</dbReference>
<dbReference type="InterPro" id="IPR036134">
    <property type="entry name" value="Crypto/Photolyase_FAD-like_sf"/>
</dbReference>
<dbReference type="GO" id="GO:0003677">
    <property type="term" value="F:DNA binding"/>
    <property type="evidence" value="ECO:0007669"/>
    <property type="project" value="TreeGrafter"/>
</dbReference>
<feature type="binding site" evidence="4">
    <location>
        <position position="273"/>
    </location>
    <ligand>
        <name>FAD</name>
        <dbReference type="ChEBI" id="CHEBI:57692"/>
    </ligand>
</feature>
<proteinExistence type="inferred from homology"/>
<dbReference type="GO" id="GO:0071949">
    <property type="term" value="F:FAD binding"/>
    <property type="evidence" value="ECO:0007669"/>
    <property type="project" value="TreeGrafter"/>
</dbReference>
<dbReference type="Pfam" id="PF03441">
    <property type="entry name" value="FAD_binding_7"/>
    <property type="match status" value="1"/>
</dbReference>
<feature type="binding site" evidence="4">
    <location>
        <begin position="377"/>
        <end position="379"/>
    </location>
    <ligand>
        <name>FAD</name>
        <dbReference type="ChEBI" id="CHEBI:57692"/>
    </ligand>
</feature>
<dbReference type="GO" id="GO:0003904">
    <property type="term" value="F:deoxyribodipyrimidine photo-lyase activity"/>
    <property type="evidence" value="ECO:0007669"/>
    <property type="project" value="TreeGrafter"/>
</dbReference>
<keyword evidence="6" id="KW-0157">Chromophore</keyword>
<gene>
    <name evidence="8" type="ORF">SAMN05421742_10158</name>
</gene>
<dbReference type="SUPFAM" id="SSF52425">
    <property type="entry name" value="Cryptochrome/photolyase, N-terminal domain"/>
    <property type="match status" value="1"/>
</dbReference>
<feature type="site" description="Electron transfer via tryptophanyl radical" evidence="5">
    <location>
        <position position="307"/>
    </location>
</feature>
<dbReference type="InterPro" id="IPR006050">
    <property type="entry name" value="DNA_photolyase_N"/>
</dbReference>
<evidence type="ECO:0000313" key="8">
    <source>
        <dbReference type="EMBL" id="SDG37005.1"/>
    </source>
</evidence>
<evidence type="ECO:0000256" key="6">
    <source>
        <dbReference type="RuleBase" id="RU004182"/>
    </source>
</evidence>
<keyword evidence="3 4" id="KW-0274">FAD</keyword>
<dbReference type="EMBL" id="FNCV01000001">
    <property type="protein sequence ID" value="SDG37005.1"/>
    <property type="molecule type" value="Genomic_DNA"/>
</dbReference>
<dbReference type="InterPro" id="IPR005101">
    <property type="entry name" value="Cryptochr/Photolyase_FAD-bd"/>
</dbReference>
<dbReference type="PRINTS" id="PR00147">
    <property type="entry name" value="DNAPHOTLYASE"/>
</dbReference>
<dbReference type="GO" id="GO:0009416">
    <property type="term" value="P:response to light stimulus"/>
    <property type="evidence" value="ECO:0007669"/>
    <property type="project" value="TreeGrafter"/>
</dbReference>
<dbReference type="Proteomes" id="UP000217076">
    <property type="component" value="Unassembled WGS sequence"/>
</dbReference>
<sequence length="454" mass="49918">MTTALVWLRDDLRLADNPALLAAAQAGPVVPVYILEEPDGDGQGPRPLGGAARWWLHGSLAALGEALAARGSRLILARGPAAEVIPRLAAACGAQAVHWNRRLEPGGQAVDRHLKASLPAHGLAAVSHRANLLIEPWRVRDGQPYKVFTPFWRWLASQELADPLPAPARLEAPAEWPPSEALDAWALRPTAPDWAGGLRATWTPGEAAAADRLGTFLDTVAGYPEQRDRPDLAATSRLSPHLRFGEISPRQADHAVRLALGAQPERADALAAFRRQLAWREFSCHQLHAFPALASQPLKPAFARFPWRPDDDHARALFSAWSRGRTGIDLIDAGMAELWHSGWMHNRVRMVAASLLTKNLRLPWQWGEAWFWDTLVDADPANNPAGWQWVAGCGADAAPFFRVFNPETQASRFDPTATYRRHWLGNRQRPPPIVNLKTSRAEALAAYKDMGEGA</sequence>
<dbReference type="AlphaFoldDB" id="A0A1G7TP11"/>
<comment type="cofactor">
    <cofactor evidence="1">
        <name>(6R)-5,10-methylene-5,6,7,8-tetrahydrofolate</name>
        <dbReference type="ChEBI" id="CHEBI:15636"/>
    </cofactor>
</comment>
<evidence type="ECO:0000313" key="9">
    <source>
        <dbReference type="Proteomes" id="UP000217076"/>
    </source>
</evidence>
<reference evidence="9" key="1">
    <citation type="submission" date="2016-10" db="EMBL/GenBank/DDBJ databases">
        <authorList>
            <person name="Varghese N."/>
            <person name="Submissions S."/>
        </authorList>
    </citation>
    <scope>NUCLEOTIDE SEQUENCE [LARGE SCALE GENOMIC DNA]</scope>
    <source>
        <strain evidence="9">930I</strain>
    </source>
</reference>
<keyword evidence="8" id="KW-0456">Lyase</keyword>
<feature type="binding site" evidence="4">
    <location>
        <position position="223"/>
    </location>
    <ligand>
        <name>FAD</name>
        <dbReference type="ChEBI" id="CHEBI:57692"/>
    </ligand>
</feature>
<evidence type="ECO:0000256" key="1">
    <source>
        <dbReference type="ARBA" id="ARBA00001932"/>
    </source>
</evidence>
<dbReference type="OrthoDB" id="9772484at2"/>
<dbReference type="SUPFAM" id="SSF48173">
    <property type="entry name" value="Cryptochrome/photolyase FAD-binding domain"/>
    <property type="match status" value="1"/>
</dbReference>
<evidence type="ECO:0000256" key="3">
    <source>
        <dbReference type="ARBA" id="ARBA00022827"/>
    </source>
</evidence>
<organism evidence="8 9">
    <name type="scientific">Roseospirillum parvum</name>
    <dbReference type="NCBI Taxonomy" id="83401"/>
    <lineage>
        <taxon>Bacteria</taxon>
        <taxon>Pseudomonadati</taxon>
        <taxon>Pseudomonadota</taxon>
        <taxon>Alphaproteobacteria</taxon>
        <taxon>Rhodospirillales</taxon>
        <taxon>Rhodospirillaceae</taxon>
        <taxon>Roseospirillum</taxon>
    </lineage>
</organism>
<evidence type="ECO:0000256" key="4">
    <source>
        <dbReference type="PIRSR" id="PIRSR602081-1"/>
    </source>
</evidence>
<dbReference type="Pfam" id="PF00875">
    <property type="entry name" value="DNA_photolyase"/>
    <property type="match status" value="1"/>
</dbReference>
<name>A0A1G7TP11_9PROT</name>
<keyword evidence="2 4" id="KW-0285">Flavoprotein</keyword>
<dbReference type="Gene3D" id="1.10.579.10">
    <property type="entry name" value="DNA Cyclobutane Dipyrimidine Photolyase, subunit A, domain 3"/>
    <property type="match status" value="1"/>
</dbReference>
<protein>
    <submittedName>
        <fullName evidence="8">Deoxyribodipyrimidine photo-lyase</fullName>
    </submittedName>
</protein>
<evidence type="ECO:0000259" key="7">
    <source>
        <dbReference type="PROSITE" id="PS51645"/>
    </source>
</evidence>
<evidence type="ECO:0000256" key="2">
    <source>
        <dbReference type="ARBA" id="ARBA00022630"/>
    </source>
</evidence>
<dbReference type="InterPro" id="IPR014729">
    <property type="entry name" value="Rossmann-like_a/b/a_fold"/>
</dbReference>
<dbReference type="RefSeq" id="WP_092613940.1">
    <property type="nucleotide sequence ID" value="NZ_FNCV01000001.1"/>
</dbReference>
<accession>A0A1G7TP11</accession>
<comment type="cofactor">
    <cofactor evidence="4">
        <name>FAD</name>
        <dbReference type="ChEBI" id="CHEBI:57692"/>
    </cofactor>
    <text evidence="4">Binds 1 FAD per subunit.</text>
</comment>
<evidence type="ECO:0000256" key="5">
    <source>
        <dbReference type="PIRSR" id="PIRSR602081-2"/>
    </source>
</evidence>
<dbReference type="InterPro" id="IPR002081">
    <property type="entry name" value="Cryptochrome/DNA_photolyase_1"/>
</dbReference>
<dbReference type="Gene3D" id="3.40.50.620">
    <property type="entry name" value="HUPs"/>
    <property type="match status" value="1"/>
</dbReference>
<feature type="site" description="Electron transfer via tryptophanyl radical" evidence="5">
    <location>
        <position position="364"/>
    </location>
</feature>
<dbReference type="Gene3D" id="1.25.40.80">
    <property type="match status" value="1"/>
</dbReference>
<dbReference type="InterPro" id="IPR036155">
    <property type="entry name" value="Crypto/Photolyase_N_sf"/>
</dbReference>
<feature type="site" description="Electron transfer via tryptophanyl radical" evidence="5">
    <location>
        <position position="387"/>
    </location>
</feature>
<comment type="similarity">
    <text evidence="6">Belongs to the DNA photolyase family.</text>
</comment>
<dbReference type="STRING" id="83401.SAMN05421742_10158"/>
<dbReference type="PANTHER" id="PTHR11455">
    <property type="entry name" value="CRYPTOCHROME"/>
    <property type="match status" value="1"/>
</dbReference>
<feature type="binding site" evidence="4">
    <location>
        <begin position="235"/>
        <end position="239"/>
    </location>
    <ligand>
        <name>FAD</name>
        <dbReference type="ChEBI" id="CHEBI:57692"/>
    </ligand>
</feature>
<feature type="domain" description="Photolyase/cryptochrome alpha/beta" evidence="7">
    <location>
        <begin position="2"/>
        <end position="133"/>
    </location>
</feature>
<keyword evidence="9" id="KW-1185">Reference proteome</keyword>